<proteinExistence type="predicted"/>
<comment type="caution">
    <text evidence="1">The sequence shown here is derived from an EMBL/GenBank/DDBJ whole genome shotgun (WGS) entry which is preliminary data.</text>
</comment>
<organism evidence="1 2">
    <name type="scientific">Mucor saturninus</name>
    <dbReference type="NCBI Taxonomy" id="64648"/>
    <lineage>
        <taxon>Eukaryota</taxon>
        <taxon>Fungi</taxon>
        <taxon>Fungi incertae sedis</taxon>
        <taxon>Mucoromycota</taxon>
        <taxon>Mucoromycotina</taxon>
        <taxon>Mucoromycetes</taxon>
        <taxon>Mucorales</taxon>
        <taxon>Mucorineae</taxon>
        <taxon>Mucoraceae</taxon>
        <taxon>Mucor</taxon>
    </lineage>
</organism>
<dbReference type="AlphaFoldDB" id="A0A8H7QE40"/>
<protein>
    <submittedName>
        <fullName evidence="1">Uncharacterized protein</fullName>
    </submittedName>
</protein>
<keyword evidence="2" id="KW-1185">Reference proteome</keyword>
<sequence length="71" mass="8034">MASKFVQSGSLASKSVTTVETVPMEFDEADIMFSALPRKADPDKINMDYISYIPPSDYYIIDDESEEQMED</sequence>
<reference evidence="1" key="1">
    <citation type="submission" date="2020-12" db="EMBL/GenBank/DDBJ databases">
        <title>Metabolic potential, ecology and presence of endohyphal bacteria is reflected in genomic diversity of Mucoromycotina.</title>
        <authorList>
            <person name="Muszewska A."/>
            <person name="Okrasinska A."/>
            <person name="Steczkiewicz K."/>
            <person name="Drgas O."/>
            <person name="Orlowska M."/>
            <person name="Perlinska-Lenart U."/>
            <person name="Aleksandrzak-Piekarczyk T."/>
            <person name="Szatraj K."/>
            <person name="Zielenkiewicz U."/>
            <person name="Pilsyk S."/>
            <person name="Malc E."/>
            <person name="Mieczkowski P."/>
            <person name="Kruszewska J.S."/>
            <person name="Biernat P."/>
            <person name="Pawlowska J."/>
        </authorList>
    </citation>
    <scope>NUCLEOTIDE SEQUENCE</scope>
    <source>
        <strain evidence="1">WA0000017839</strain>
    </source>
</reference>
<name>A0A8H7QE40_9FUNG</name>
<evidence type="ECO:0000313" key="1">
    <source>
        <dbReference type="EMBL" id="KAG2190767.1"/>
    </source>
</evidence>
<dbReference type="Proteomes" id="UP000603453">
    <property type="component" value="Unassembled WGS sequence"/>
</dbReference>
<dbReference type="EMBL" id="JAEPRD010000566">
    <property type="protein sequence ID" value="KAG2190767.1"/>
    <property type="molecule type" value="Genomic_DNA"/>
</dbReference>
<feature type="non-terminal residue" evidence="1">
    <location>
        <position position="71"/>
    </location>
</feature>
<accession>A0A8H7QE40</accession>
<evidence type="ECO:0000313" key="2">
    <source>
        <dbReference type="Proteomes" id="UP000603453"/>
    </source>
</evidence>
<gene>
    <name evidence="1" type="ORF">INT47_002952</name>
</gene>